<sequence length="89" mass="11445">MKKIRQWKYWIRISIKQHQLYQYMNFIRQLRQISYKMLNNELICKQLTQIKITKNIARREFHHLEKQQNNRLWSISYDYEYYIYKVQLI</sequence>
<dbReference type="AlphaFoldDB" id="A0A8S1TRA7"/>
<gene>
    <name evidence="1" type="ORF">PPENT_87.1.T0270006</name>
</gene>
<protein>
    <submittedName>
        <fullName evidence="1">Uncharacterized protein</fullName>
    </submittedName>
</protein>
<organism evidence="1 2">
    <name type="scientific">Paramecium pentaurelia</name>
    <dbReference type="NCBI Taxonomy" id="43138"/>
    <lineage>
        <taxon>Eukaryota</taxon>
        <taxon>Sar</taxon>
        <taxon>Alveolata</taxon>
        <taxon>Ciliophora</taxon>
        <taxon>Intramacronucleata</taxon>
        <taxon>Oligohymenophorea</taxon>
        <taxon>Peniculida</taxon>
        <taxon>Parameciidae</taxon>
        <taxon>Paramecium</taxon>
    </lineage>
</organism>
<dbReference type="EMBL" id="CAJJDO010000027">
    <property type="protein sequence ID" value="CAD8155285.1"/>
    <property type="molecule type" value="Genomic_DNA"/>
</dbReference>
<proteinExistence type="predicted"/>
<name>A0A8S1TRA7_9CILI</name>
<accession>A0A8S1TRA7</accession>
<keyword evidence="2" id="KW-1185">Reference proteome</keyword>
<reference evidence="1" key="1">
    <citation type="submission" date="2021-01" db="EMBL/GenBank/DDBJ databases">
        <authorList>
            <consortium name="Genoscope - CEA"/>
            <person name="William W."/>
        </authorList>
    </citation>
    <scope>NUCLEOTIDE SEQUENCE</scope>
</reference>
<evidence type="ECO:0000313" key="2">
    <source>
        <dbReference type="Proteomes" id="UP000689195"/>
    </source>
</evidence>
<evidence type="ECO:0000313" key="1">
    <source>
        <dbReference type="EMBL" id="CAD8155285.1"/>
    </source>
</evidence>
<comment type="caution">
    <text evidence="1">The sequence shown here is derived from an EMBL/GenBank/DDBJ whole genome shotgun (WGS) entry which is preliminary data.</text>
</comment>
<dbReference type="Proteomes" id="UP000689195">
    <property type="component" value="Unassembled WGS sequence"/>
</dbReference>